<dbReference type="Pfam" id="PF05253">
    <property type="entry name" value="zf-U11-48K"/>
    <property type="match status" value="1"/>
</dbReference>
<evidence type="ECO:0000256" key="6">
    <source>
        <dbReference type="ARBA" id="ARBA00022679"/>
    </source>
</evidence>
<dbReference type="InterPro" id="IPR007871">
    <property type="entry name" value="Methyltransferase_TRM13"/>
</dbReference>
<keyword evidence="7 15" id="KW-0949">S-adenosyl-L-methionine</keyword>
<keyword evidence="5 15" id="KW-0489">Methyltransferase</keyword>
<evidence type="ECO:0000256" key="11">
    <source>
        <dbReference type="ARBA" id="ARBA00022833"/>
    </source>
</evidence>
<dbReference type="OrthoDB" id="258806at2759"/>
<dbReference type="AlphaFoldDB" id="A0A9N9FLR1"/>
<feature type="compositionally biased region" description="Basic and acidic residues" evidence="16">
    <location>
        <begin position="1"/>
        <end position="15"/>
    </location>
</feature>
<comment type="similarity">
    <text evidence="2 15">Belongs to the methyltransferase TRM13 family.</text>
</comment>
<comment type="function">
    <text evidence="1 15">tRNA methylase which 2'-O-methylates cytidine(4) in tRNA(Pro) and tRNA(Gly)(GCC), and adenosine(4) in tRNA(His).</text>
</comment>
<sequence length="386" mass="44375">MPKEQKQKRLKKEEETLPSPPDNPRQCHFWVKQHLASDPNQTQRERIPCPYDTSHTVYKDELEKHLAQKCNSRPKPNPPYFSLNVNCTLPPSSDLVTEEKITLSELSKEALDSLIDNVNYWYQNFVPKNFETLILDHEVVKERKKEIIINSKHVDQQASLLGHMARLKLLQPDGCFIEFGCGKGELSYFTKLAIKDESNSVSFLLIDRKNTRGKFDGGIRETGSSKLPVLRIGMDIKDLDLSKLDFIKNKKIIAYSKHLCGSATDVTLKSLVNYSKLNKNENSIIGIIIALCCHQLCQYHMYPNHQYLEDIGITNNDFKRICTMSSWAICLDHSSREALGYKCKRIIDYGRFKYLQESGFDVELIYYVESSTSLENLALMAVPRND</sequence>
<dbReference type="EMBL" id="CAJVPY010002030">
    <property type="protein sequence ID" value="CAG8546106.1"/>
    <property type="molecule type" value="Genomic_DNA"/>
</dbReference>
<organism evidence="18 19">
    <name type="scientific">Dentiscutata erythropus</name>
    <dbReference type="NCBI Taxonomy" id="1348616"/>
    <lineage>
        <taxon>Eukaryota</taxon>
        <taxon>Fungi</taxon>
        <taxon>Fungi incertae sedis</taxon>
        <taxon>Mucoromycota</taxon>
        <taxon>Glomeromycotina</taxon>
        <taxon>Glomeromycetes</taxon>
        <taxon>Diversisporales</taxon>
        <taxon>Gigasporaceae</taxon>
        <taxon>Dentiscutata</taxon>
    </lineage>
</organism>
<dbReference type="Pfam" id="PF05206">
    <property type="entry name" value="TRM13"/>
    <property type="match status" value="1"/>
</dbReference>
<dbReference type="Proteomes" id="UP000789405">
    <property type="component" value="Unassembled WGS sequence"/>
</dbReference>
<evidence type="ECO:0000256" key="13">
    <source>
        <dbReference type="ARBA" id="ARBA00048635"/>
    </source>
</evidence>
<evidence type="ECO:0000256" key="16">
    <source>
        <dbReference type="SAM" id="MobiDB-lite"/>
    </source>
</evidence>
<evidence type="ECO:0000256" key="5">
    <source>
        <dbReference type="ARBA" id="ARBA00022603"/>
    </source>
</evidence>
<evidence type="ECO:0000313" key="19">
    <source>
        <dbReference type="Proteomes" id="UP000789405"/>
    </source>
</evidence>
<evidence type="ECO:0000313" key="18">
    <source>
        <dbReference type="EMBL" id="CAG8546106.1"/>
    </source>
</evidence>
<feature type="region of interest" description="Disordered" evidence="16">
    <location>
        <begin position="1"/>
        <end position="25"/>
    </location>
</feature>
<evidence type="ECO:0000256" key="3">
    <source>
        <dbReference type="ARBA" id="ARBA00012810"/>
    </source>
</evidence>
<comment type="catalytic activity">
    <reaction evidence="14 15">
        <text>adenosine(4) in tRNA(His) + S-adenosyl-L-methionine = 2'-O-methyladenosine(4) in tRNA(His) + S-adenosyl-L-homocysteine + H(+)</text>
        <dbReference type="Rhea" id="RHEA:43196"/>
        <dbReference type="Rhea" id="RHEA-COMP:10401"/>
        <dbReference type="Rhea" id="RHEA-COMP:10402"/>
        <dbReference type="ChEBI" id="CHEBI:15378"/>
        <dbReference type="ChEBI" id="CHEBI:57856"/>
        <dbReference type="ChEBI" id="CHEBI:59789"/>
        <dbReference type="ChEBI" id="CHEBI:74411"/>
        <dbReference type="ChEBI" id="CHEBI:74477"/>
        <dbReference type="EC" id="2.1.1.225"/>
    </reaction>
</comment>
<evidence type="ECO:0000256" key="4">
    <source>
        <dbReference type="ARBA" id="ARBA00015883"/>
    </source>
</evidence>
<dbReference type="EC" id="2.1.1.225" evidence="3 15"/>
<dbReference type="InterPro" id="IPR039044">
    <property type="entry name" value="Trm13"/>
</dbReference>
<proteinExistence type="inferred from homology"/>
<dbReference type="GO" id="GO:0008270">
    <property type="term" value="F:zinc ion binding"/>
    <property type="evidence" value="ECO:0007669"/>
    <property type="project" value="UniProtKB-KW"/>
</dbReference>
<keyword evidence="9 15" id="KW-0479">Metal-binding</keyword>
<comment type="catalytic activity">
    <reaction evidence="13 15">
        <text>cytidine(4) in tRNA(Gly)(GCC) + S-adenosyl-L-methionine = 2'-O-methylcytidine(4) in tRNA(Gly)(GCC) + S-adenosyl-L-homocysteine + H(+)</text>
        <dbReference type="Rhea" id="RHEA:43192"/>
        <dbReference type="Rhea" id="RHEA-COMP:10399"/>
        <dbReference type="Rhea" id="RHEA-COMP:10400"/>
        <dbReference type="ChEBI" id="CHEBI:15378"/>
        <dbReference type="ChEBI" id="CHEBI:57856"/>
        <dbReference type="ChEBI" id="CHEBI:59789"/>
        <dbReference type="ChEBI" id="CHEBI:74495"/>
        <dbReference type="ChEBI" id="CHEBI:82748"/>
        <dbReference type="EC" id="2.1.1.225"/>
    </reaction>
</comment>
<gene>
    <name evidence="18" type="ORF">DERYTH_LOCUS5041</name>
</gene>
<evidence type="ECO:0000256" key="1">
    <source>
        <dbReference type="ARBA" id="ARBA00002267"/>
    </source>
</evidence>
<dbReference type="GO" id="GO:0030488">
    <property type="term" value="P:tRNA methylation"/>
    <property type="evidence" value="ECO:0007669"/>
    <property type="project" value="InterPro"/>
</dbReference>
<evidence type="ECO:0000256" key="7">
    <source>
        <dbReference type="ARBA" id="ARBA00022691"/>
    </source>
</evidence>
<evidence type="ECO:0000256" key="15">
    <source>
        <dbReference type="RuleBase" id="RU367103"/>
    </source>
</evidence>
<keyword evidence="8 15" id="KW-0819">tRNA processing</keyword>
<dbReference type="PANTHER" id="PTHR12998">
    <property type="entry name" value="TRNA:M(4)X MODIFICATION ENZYME TRM13 HOMOLOG"/>
    <property type="match status" value="1"/>
</dbReference>
<evidence type="ECO:0000256" key="14">
    <source>
        <dbReference type="ARBA" id="ARBA00049393"/>
    </source>
</evidence>
<comment type="catalytic activity">
    <reaction evidence="12 15">
        <text>cytidine(4) in tRNA(Pro) + S-adenosyl-L-methionine = 2'-O-methylcytidine(4) in tRNA(Pro) + S-adenosyl-L-homocysteine + H(+)</text>
        <dbReference type="Rhea" id="RHEA:32767"/>
        <dbReference type="Rhea" id="RHEA-COMP:10397"/>
        <dbReference type="Rhea" id="RHEA-COMP:10398"/>
        <dbReference type="ChEBI" id="CHEBI:15378"/>
        <dbReference type="ChEBI" id="CHEBI:57856"/>
        <dbReference type="ChEBI" id="CHEBI:59789"/>
        <dbReference type="ChEBI" id="CHEBI:74495"/>
        <dbReference type="ChEBI" id="CHEBI:82748"/>
        <dbReference type="EC" id="2.1.1.225"/>
    </reaction>
</comment>
<evidence type="ECO:0000259" key="17">
    <source>
        <dbReference type="PROSITE" id="PS51800"/>
    </source>
</evidence>
<accession>A0A9N9FLR1</accession>
<comment type="caution">
    <text evidence="18">The sequence shown here is derived from an EMBL/GenBank/DDBJ whole genome shotgun (WGS) entry which is preliminary data.</text>
</comment>
<dbReference type="InterPro" id="IPR022776">
    <property type="entry name" value="TRM13/UPF0224_CHHC_Znf_dom"/>
</dbReference>
<feature type="domain" description="CHHC U11-48K-type" evidence="17">
    <location>
        <begin position="46"/>
        <end position="73"/>
    </location>
</feature>
<name>A0A9N9FLR1_9GLOM</name>
<evidence type="ECO:0000256" key="8">
    <source>
        <dbReference type="ARBA" id="ARBA00022694"/>
    </source>
</evidence>
<evidence type="ECO:0000256" key="12">
    <source>
        <dbReference type="ARBA" id="ARBA00048165"/>
    </source>
</evidence>
<keyword evidence="19" id="KW-1185">Reference proteome</keyword>
<keyword evidence="6 15" id="KW-0808">Transferase</keyword>
<evidence type="ECO:0000256" key="9">
    <source>
        <dbReference type="ARBA" id="ARBA00022723"/>
    </source>
</evidence>
<protein>
    <recommendedName>
        <fullName evidence="4 15">tRNA:m(4)X modification enzyme TRM13</fullName>
        <ecNumber evidence="3 15">2.1.1.225</ecNumber>
    </recommendedName>
</protein>
<dbReference type="PANTHER" id="PTHR12998:SF0">
    <property type="entry name" value="TRNA:M(4)X MODIFICATION ENZYME TRM13 HOMOLOG"/>
    <property type="match status" value="1"/>
</dbReference>
<dbReference type="GO" id="GO:0106050">
    <property type="term" value="F:tRNA 2'-O-methyltransferase activity"/>
    <property type="evidence" value="ECO:0007669"/>
    <property type="project" value="UniProtKB-UniRule"/>
</dbReference>
<keyword evidence="11 15" id="KW-0862">Zinc</keyword>
<dbReference type="PROSITE" id="PS51800">
    <property type="entry name" value="ZF_CHHC_U11_48K"/>
    <property type="match status" value="1"/>
</dbReference>
<evidence type="ECO:0000256" key="10">
    <source>
        <dbReference type="ARBA" id="ARBA00022771"/>
    </source>
</evidence>
<evidence type="ECO:0000256" key="2">
    <source>
        <dbReference type="ARBA" id="ARBA00005265"/>
    </source>
</evidence>
<reference evidence="18" key="1">
    <citation type="submission" date="2021-06" db="EMBL/GenBank/DDBJ databases">
        <authorList>
            <person name="Kallberg Y."/>
            <person name="Tangrot J."/>
            <person name="Rosling A."/>
        </authorList>
    </citation>
    <scope>NUCLEOTIDE SEQUENCE</scope>
    <source>
        <strain evidence="18">MA453B</strain>
    </source>
</reference>
<keyword evidence="10 15" id="KW-0863">Zinc-finger</keyword>